<dbReference type="OrthoDB" id="9804819at2"/>
<evidence type="ECO:0000256" key="2">
    <source>
        <dbReference type="ARBA" id="ARBA00022448"/>
    </source>
</evidence>
<dbReference type="PANTHER" id="PTHR42711:SF19">
    <property type="entry name" value="DOXORUBICIN RESISTANCE ATP-BINDING PROTEIN DRRA"/>
    <property type="match status" value="1"/>
</dbReference>
<reference evidence="7 8" key="1">
    <citation type="submission" date="2018-08" db="EMBL/GenBank/DDBJ databases">
        <title>Actinomadura jelena sp. nov., a novel Actinomycete isolated from soil in Chad.</title>
        <authorList>
            <person name="Shi L."/>
        </authorList>
    </citation>
    <scope>NUCLEOTIDE SEQUENCE [LARGE SCALE GENOMIC DNA]</scope>
    <source>
        <strain evidence="7 8">NEAU-G17</strain>
    </source>
</reference>
<dbReference type="GO" id="GO:0005524">
    <property type="term" value="F:ATP binding"/>
    <property type="evidence" value="ECO:0007669"/>
    <property type="project" value="UniProtKB-KW"/>
</dbReference>
<evidence type="ECO:0000256" key="5">
    <source>
        <dbReference type="ARBA" id="ARBA00023251"/>
    </source>
</evidence>
<keyword evidence="4 7" id="KW-0067">ATP-binding</keyword>
<dbReference type="Pfam" id="PF00005">
    <property type="entry name" value="ABC_tran"/>
    <property type="match status" value="1"/>
</dbReference>
<dbReference type="GO" id="GO:0016887">
    <property type="term" value="F:ATP hydrolysis activity"/>
    <property type="evidence" value="ECO:0007669"/>
    <property type="project" value="InterPro"/>
</dbReference>
<dbReference type="EMBL" id="QURH01000667">
    <property type="protein sequence ID" value="RFU38880.1"/>
    <property type="molecule type" value="Genomic_DNA"/>
</dbReference>
<dbReference type="InterPro" id="IPR017871">
    <property type="entry name" value="ABC_transporter-like_CS"/>
</dbReference>
<keyword evidence="3" id="KW-0547">Nucleotide-binding</keyword>
<dbReference type="PANTHER" id="PTHR42711">
    <property type="entry name" value="ABC TRANSPORTER ATP-BINDING PROTEIN"/>
    <property type="match status" value="1"/>
</dbReference>
<dbReference type="InterPro" id="IPR003439">
    <property type="entry name" value="ABC_transporter-like_ATP-bd"/>
</dbReference>
<comment type="subcellular location">
    <subcellularLocation>
        <location evidence="1">Cell membrane</location>
        <topology evidence="1">Peripheral membrane protein</topology>
    </subcellularLocation>
</comment>
<comment type="caution">
    <text evidence="7">The sequence shown here is derived from an EMBL/GenBank/DDBJ whole genome shotgun (WGS) entry which is preliminary data.</text>
</comment>
<evidence type="ECO:0000256" key="3">
    <source>
        <dbReference type="ARBA" id="ARBA00022741"/>
    </source>
</evidence>
<dbReference type="GO" id="GO:0005886">
    <property type="term" value="C:plasma membrane"/>
    <property type="evidence" value="ECO:0007669"/>
    <property type="project" value="UniProtKB-SubCell"/>
</dbReference>
<evidence type="ECO:0000313" key="7">
    <source>
        <dbReference type="EMBL" id="RFU38880.1"/>
    </source>
</evidence>
<dbReference type="InterPro" id="IPR027417">
    <property type="entry name" value="P-loop_NTPase"/>
</dbReference>
<dbReference type="PROSITE" id="PS50893">
    <property type="entry name" value="ABC_TRANSPORTER_2"/>
    <property type="match status" value="1"/>
</dbReference>
<organism evidence="7 8">
    <name type="scientific">Actinomadura logoneensis</name>
    <dbReference type="NCBI Taxonomy" id="2293572"/>
    <lineage>
        <taxon>Bacteria</taxon>
        <taxon>Bacillati</taxon>
        <taxon>Actinomycetota</taxon>
        <taxon>Actinomycetes</taxon>
        <taxon>Streptosporangiales</taxon>
        <taxon>Thermomonosporaceae</taxon>
        <taxon>Actinomadura</taxon>
    </lineage>
</organism>
<dbReference type="SMART" id="SM00382">
    <property type="entry name" value="AAA"/>
    <property type="match status" value="1"/>
</dbReference>
<name>A0A372JFY8_9ACTN</name>
<dbReference type="Gene3D" id="3.40.50.300">
    <property type="entry name" value="P-loop containing nucleotide triphosphate hydrolases"/>
    <property type="match status" value="1"/>
</dbReference>
<proteinExistence type="predicted"/>
<gene>
    <name evidence="7" type="ORF">DZF91_25365</name>
</gene>
<protein>
    <submittedName>
        <fullName evidence="7">ATP-binding cassette domain-containing protein</fullName>
    </submittedName>
</protein>
<accession>A0A372JFY8</accession>
<dbReference type="PROSITE" id="PS00211">
    <property type="entry name" value="ABC_TRANSPORTER_1"/>
    <property type="match status" value="1"/>
</dbReference>
<keyword evidence="2" id="KW-0813">Transport</keyword>
<evidence type="ECO:0000313" key="8">
    <source>
        <dbReference type="Proteomes" id="UP000261811"/>
    </source>
</evidence>
<keyword evidence="5" id="KW-0046">Antibiotic resistance</keyword>
<dbReference type="InterPro" id="IPR003593">
    <property type="entry name" value="AAA+_ATPase"/>
</dbReference>
<dbReference type="GO" id="GO:0046677">
    <property type="term" value="P:response to antibiotic"/>
    <property type="evidence" value="ECO:0007669"/>
    <property type="project" value="UniProtKB-KW"/>
</dbReference>
<sequence>MPSTPSPPCTRRAPDAGAEAAIEVGGLGKRFGRVTALDGVDLTVPRGTVHGLLGHNGAGKSTLVGVLATLVRPTRGTVRVAGHDALRHPERVRRRIALTGQRTTLDLTMSGRGNLLMTARLLGAGRRAARTRAGELLDAFGLAAAADRPARTYSGGMLRRLDLAMTLVRRSDVVFLDEPGTGLDPASRLDMWDMVRHLTDLGTTVLLTTQHLEEADRLADVVTVLADGRIVATGAPEDLKRRIGRRSATAELATAEDTATAVRALAGAGLRPDGDHERRTVTVALDHDEDLAAVVRALDAAEVRPTRLTLSEPGLDQVYLALTGHRRTEAR</sequence>
<dbReference type="Proteomes" id="UP000261811">
    <property type="component" value="Unassembled WGS sequence"/>
</dbReference>
<dbReference type="AlphaFoldDB" id="A0A372JFY8"/>
<dbReference type="InterPro" id="IPR050763">
    <property type="entry name" value="ABC_transporter_ATP-binding"/>
</dbReference>
<feature type="domain" description="ABC transporter" evidence="6">
    <location>
        <begin position="22"/>
        <end position="252"/>
    </location>
</feature>
<evidence type="ECO:0000256" key="4">
    <source>
        <dbReference type="ARBA" id="ARBA00022840"/>
    </source>
</evidence>
<keyword evidence="8" id="KW-1185">Reference proteome</keyword>
<dbReference type="SUPFAM" id="SSF52540">
    <property type="entry name" value="P-loop containing nucleoside triphosphate hydrolases"/>
    <property type="match status" value="1"/>
</dbReference>
<evidence type="ECO:0000259" key="6">
    <source>
        <dbReference type="PROSITE" id="PS50893"/>
    </source>
</evidence>
<evidence type="ECO:0000256" key="1">
    <source>
        <dbReference type="ARBA" id="ARBA00004202"/>
    </source>
</evidence>